<organism evidence="6 7">
    <name type="scientific">Muntiacus reevesi</name>
    <name type="common">Reeves' muntjac</name>
    <name type="synonym">Cervus reevesi</name>
    <dbReference type="NCBI Taxonomy" id="9886"/>
    <lineage>
        <taxon>Eukaryota</taxon>
        <taxon>Metazoa</taxon>
        <taxon>Chordata</taxon>
        <taxon>Craniata</taxon>
        <taxon>Vertebrata</taxon>
        <taxon>Euteleostomi</taxon>
        <taxon>Mammalia</taxon>
        <taxon>Eutheria</taxon>
        <taxon>Laurasiatheria</taxon>
        <taxon>Artiodactyla</taxon>
        <taxon>Ruminantia</taxon>
        <taxon>Pecora</taxon>
        <taxon>Cervidae</taxon>
        <taxon>Muntiacinae</taxon>
        <taxon>Muntiacus</taxon>
    </lineage>
</organism>
<evidence type="ECO:0000313" key="7">
    <source>
        <dbReference type="Proteomes" id="UP000326062"/>
    </source>
</evidence>
<dbReference type="GO" id="GO:0000978">
    <property type="term" value="F:RNA polymerase II cis-regulatory region sequence-specific DNA binding"/>
    <property type="evidence" value="ECO:0007669"/>
    <property type="project" value="TreeGrafter"/>
</dbReference>
<protein>
    <submittedName>
        <fullName evidence="6">Uncharacterized protein</fullName>
    </submittedName>
</protein>
<comment type="caution">
    <text evidence="6">The sequence shown here is derived from an EMBL/GenBank/DDBJ whole genome shotgun (WGS) entry which is preliminary data.</text>
</comment>
<name>A0A5J5MXB3_MUNRE</name>
<evidence type="ECO:0000313" key="6">
    <source>
        <dbReference type="EMBL" id="KAB0384789.1"/>
    </source>
</evidence>
<reference evidence="6 7" key="1">
    <citation type="submission" date="2019-06" db="EMBL/GenBank/DDBJ databases">
        <title>Discovery of a novel chromosome fission-fusion reversal in muntjac.</title>
        <authorList>
            <person name="Mudd A.B."/>
            <person name="Bredeson J.V."/>
            <person name="Baum R."/>
            <person name="Hockemeyer D."/>
            <person name="Rokhsar D.S."/>
        </authorList>
    </citation>
    <scope>NUCLEOTIDE SEQUENCE [LARGE SCALE GENOMIC DNA]</scope>
    <source>
        <strain evidence="6">UCam_UCB_Mr</strain>
        <tissue evidence="6">Fibroblast cell line</tissue>
    </source>
</reference>
<accession>A0A5J5MXB3</accession>
<dbReference type="EMBL" id="VCEB01000002">
    <property type="protein sequence ID" value="KAB0384789.1"/>
    <property type="molecule type" value="Genomic_DNA"/>
</dbReference>
<evidence type="ECO:0000256" key="3">
    <source>
        <dbReference type="ARBA" id="ARBA00023155"/>
    </source>
</evidence>
<keyword evidence="4" id="KW-0539">Nucleus</keyword>
<proteinExistence type="predicted"/>
<keyword evidence="7" id="KW-1185">Reference proteome</keyword>
<evidence type="ECO:0000256" key="5">
    <source>
        <dbReference type="SAM" id="MobiDB-lite"/>
    </source>
</evidence>
<dbReference type="PANTHER" id="PTHR45793">
    <property type="entry name" value="HOMEOBOX PROTEIN"/>
    <property type="match status" value="1"/>
</dbReference>
<keyword evidence="3" id="KW-0371">Homeobox</keyword>
<feature type="region of interest" description="Disordered" evidence="5">
    <location>
        <begin position="50"/>
        <end position="75"/>
    </location>
</feature>
<dbReference type="AlphaFoldDB" id="A0A5J5MXB3"/>
<evidence type="ECO:0000256" key="1">
    <source>
        <dbReference type="ARBA" id="ARBA00004123"/>
    </source>
</evidence>
<evidence type="ECO:0000256" key="4">
    <source>
        <dbReference type="ARBA" id="ARBA00023242"/>
    </source>
</evidence>
<dbReference type="Proteomes" id="UP000326062">
    <property type="component" value="Chromosome 2"/>
</dbReference>
<gene>
    <name evidence="6" type="ORF">FD755_006706</name>
</gene>
<dbReference type="PANTHER" id="PTHR45793:SF2">
    <property type="entry name" value="HOMEOBOX PROTEIN OTX2"/>
    <property type="match status" value="1"/>
</dbReference>
<comment type="subcellular location">
    <subcellularLocation>
        <location evidence="1">Nucleus</location>
    </subcellularLocation>
</comment>
<feature type="compositionally biased region" description="Low complexity" evidence="5">
    <location>
        <begin position="50"/>
        <end position="59"/>
    </location>
</feature>
<evidence type="ECO:0000256" key="2">
    <source>
        <dbReference type="ARBA" id="ARBA00023125"/>
    </source>
</evidence>
<dbReference type="GO" id="GO:0000981">
    <property type="term" value="F:DNA-binding transcription factor activity, RNA polymerase II-specific"/>
    <property type="evidence" value="ECO:0007669"/>
    <property type="project" value="TreeGrafter"/>
</dbReference>
<keyword evidence="2" id="KW-0238">DNA-binding</keyword>
<sequence>MMSYLKQPPYAVSGLSLTTSGMDLLHPAVGYPLDVLEALFAKTGYPDIFGQQQQNGGQNKVRPAKKKTSPAWEFAPPSSTSVPVISSSSAPVSVWSPASIPPLSDPLSTSSPCMPRSCPMKLQVTVKDMLAQFPTLGAWTSPASPSTQGCGASSLGFNSTTDCLDYKDQTASWKLNFNADCLDYKDQTSSWKFQVL</sequence>
<dbReference type="GO" id="GO:0005634">
    <property type="term" value="C:nucleus"/>
    <property type="evidence" value="ECO:0007669"/>
    <property type="project" value="UniProtKB-SubCell"/>
</dbReference>